<protein>
    <submittedName>
        <fullName evidence="1">Uncharacterized protein</fullName>
    </submittedName>
</protein>
<dbReference type="EMBL" id="ANJA01005174">
    <property type="protein sequence ID" value="ETO58473.1"/>
    <property type="molecule type" value="Genomic_DNA"/>
</dbReference>
<evidence type="ECO:0000313" key="1">
    <source>
        <dbReference type="EMBL" id="ETO58473.1"/>
    </source>
</evidence>
<evidence type="ECO:0000313" key="2">
    <source>
        <dbReference type="Proteomes" id="UP000028582"/>
    </source>
</evidence>
<reference evidence="1 2" key="1">
    <citation type="submission" date="2013-11" db="EMBL/GenBank/DDBJ databases">
        <title>The Genome Sequence of Phytophthora parasitica P1976.</title>
        <authorList>
            <consortium name="The Broad Institute Genomics Platform"/>
            <person name="Russ C."/>
            <person name="Tyler B."/>
            <person name="Panabieres F."/>
            <person name="Shan W."/>
            <person name="Tripathy S."/>
            <person name="Grunwald N."/>
            <person name="Machado M."/>
            <person name="Johnson C.S."/>
            <person name="Walker B."/>
            <person name="Young S."/>
            <person name="Zeng Q."/>
            <person name="Gargeya S."/>
            <person name="Fitzgerald M."/>
            <person name="Haas B."/>
            <person name="Abouelleil A."/>
            <person name="Allen A.W."/>
            <person name="Alvarado L."/>
            <person name="Arachchi H.M."/>
            <person name="Berlin A.M."/>
            <person name="Chapman S.B."/>
            <person name="Gainer-Dewar J."/>
            <person name="Goldberg J."/>
            <person name="Griggs A."/>
            <person name="Gujja S."/>
            <person name="Hansen M."/>
            <person name="Howarth C."/>
            <person name="Imamovic A."/>
            <person name="Ireland A."/>
            <person name="Larimer J."/>
            <person name="McCowan C."/>
            <person name="Murphy C."/>
            <person name="Pearson M."/>
            <person name="Poon T.W."/>
            <person name="Priest M."/>
            <person name="Roberts A."/>
            <person name="Saif S."/>
            <person name="Shea T."/>
            <person name="Sisk P."/>
            <person name="Sykes S."/>
            <person name="Wortman J."/>
            <person name="Nusbaum C."/>
            <person name="Birren B."/>
        </authorList>
    </citation>
    <scope>NUCLEOTIDE SEQUENCE [LARGE SCALE GENOMIC DNA]</scope>
    <source>
        <strain evidence="1 2">P1976</strain>
    </source>
</reference>
<comment type="caution">
    <text evidence="1">The sequence shown here is derived from an EMBL/GenBank/DDBJ whole genome shotgun (WGS) entry which is preliminary data.</text>
</comment>
<dbReference type="AlphaFoldDB" id="A0A080YVR2"/>
<accession>A0A080YVR2</accession>
<gene>
    <name evidence="1" type="ORF">F444_23153</name>
</gene>
<organism evidence="1 2">
    <name type="scientific">Phytophthora nicotianae P1976</name>
    <dbReference type="NCBI Taxonomy" id="1317066"/>
    <lineage>
        <taxon>Eukaryota</taxon>
        <taxon>Sar</taxon>
        <taxon>Stramenopiles</taxon>
        <taxon>Oomycota</taxon>
        <taxon>Peronosporomycetes</taxon>
        <taxon>Peronosporales</taxon>
        <taxon>Peronosporaceae</taxon>
        <taxon>Phytophthora</taxon>
    </lineage>
</organism>
<sequence length="46" mass="4241">MVAAASPGLVAATGVSLDLGSGHVAVPVLPVTLVGGTGRAAATLSK</sequence>
<proteinExistence type="predicted"/>
<feature type="non-terminal residue" evidence="1">
    <location>
        <position position="46"/>
    </location>
</feature>
<name>A0A080YVR2_PHYNI</name>
<dbReference type="Proteomes" id="UP000028582">
    <property type="component" value="Unassembled WGS sequence"/>
</dbReference>